<dbReference type="GeneID" id="90979955"/>
<feature type="region of interest" description="Disordered" evidence="1">
    <location>
        <begin position="1"/>
        <end position="23"/>
    </location>
</feature>
<reference evidence="2 3" key="2">
    <citation type="submission" date="2020-04" db="EMBL/GenBank/DDBJ databases">
        <title>Genome sequencing and assembly of multiple isolates from the Colletotrichum gloeosporioides species complex.</title>
        <authorList>
            <person name="Gan P."/>
            <person name="Shirasu K."/>
        </authorList>
    </citation>
    <scope>NUCLEOTIDE SEQUENCE [LARGE SCALE GENOMIC DNA]</scope>
    <source>
        <strain evidence="2 3">Nara gc5</strain>
    </source>
</reference>
<dbReference type="InParanoid" id="A0A7J6J3E6"/>
<name>A0A7J6J3E6_COLFN</name>
<sequence length="74" mass="8456">MPPSNSTLLSDFQRRDNSQDRNRSTQLARLNLWHNEQSPPFTARLISGASIEQKASGVRVQLAQFDQVFKRVSK</sequence>
<feature type="compositionally biased region" description="Polar residues" evidence="1">
    <location>
        <begin position="1"/>
        <end position="10"/>
    </location>
</feature>
<dbReference type="EMBL" id="ANPB02000004">
    <property type="protein sequence ID" value="KAF4484360.1"/>
    <property type="molecule type" value="Genomic_DNA"/>
</dbReference>
<protein>
    <submittedName>
        <fullName evidence="2">Uncharacterized protein</fullName>
    </submittedName>
</protein>
<dbReference type="AlphaFoldDB" id="A0A7J6J3E6"/>
<evidence type="ECO:0000313" key="3">
    <source>
        <dbReference type="Proteomes" id="UP000011096"/>
    </source>
</evidence>
<proteinExistence type="predicted"/>
<organism evidence="2 3">
    <name type="scientific">Colletotrichum fructicola (strain Nara gc5)</name>
    <name type="common">Anthracnose fungus</name>
    <name type="synonym">Colletotrichum gloeosporioides (strain Nara gc5)</name>
    <dbReference type="NCBI Taxonomy" id="1213859"/>
    <lineage>
        <taxon>Eukaryota</taxon>
        <taxon>Fungi</taxon>
        <taxon>Dikarya</taxon>
        <taxon>Ascomycota</taxon>
        <taxon>Pezizomycotina</taxon>
        <taxon>Sordariomycetes</taxon>
        <taxon>Hypocreomycetidae</taxon>
        <taxon>Glomerellales</taxon>
        <taxon>Glomerellaceae</taxon>
        <taxon>Colletotrichum</taxon>
        <taxon>Colletotrichum gloeosporioides species complex</taxon>
    </lineage>
</organism>
<evidence type="ECO:0000256" key="1">
    <source>
        <dbReference type="SAM" id="MobiDB-lite"/>
    </source>
</evidence>
<feature type="compositionally biased region" description="Basic and acidic residues" evidence="1">
    <location>
        <begin position="12"/>
        <end position="23"/>
    </location>
</feature>
<keyword evidence="3" id="KW-1185">Reference proteome</keyword>
<gene>
    <name evidence="2" type="ORF">CGGC5_v007279</name>
</gene>
<dbReference type="OrthoDB" id="10284087at2759"/>
<dbReference type="Proteomes" id="UP000011096">
    <property type="component" value="Unassembled WGS sequence"/>
</dbReference>
<accession>A0A7J6J3E6</accession>
<dbReference type="RefSeq" id="XP_066008693.1">
    <property type="nucleotide sequence ID" value="XM_066151833.1"/>
</dbReference>
<evidence type="ECO:0000313" key="2">
    <source>
        <dbReference type="EMBL" id="KAF4484360.1"/>
    </source>
</evidence>
<reference evidence="2 3" key="1">
    <citation type="submission" date="2012-08" db="EMBL/GenBank/DDBJ databases">
        <authorList>
            <person name="Gan P.H.P."/>
            <person name="Ikeda K."/>
            <person name="Irieda H."/>
            <person name="Narusaka M."/>
            <person name="O'Connell R.J."/>
            <person name="Narusaka Y."/>
            <person name="Takano Y."/>
            <person name="Kubo Y."/>
            <person name="Shirasu K."/>
        </authorList>
    </citation>
    <scope>NUCLEOTIDE SEQUENCE [LARGE SCALE GENOMIC DNA]</scope>
    <source>
        <strain evidence="2 3">Nara gc5</strain>
    </source>
</reference>
<comment type="caution">
    <text evidence="2">The sequence shown here is derived from an EMBL/GenBank/DDBJ whole genome shotgun (WGS) entry which is preliminary data.</text>
</comment>